<evidence type="ECO:0000313" key="1">
    <source>
        <dbReference type="EMBL" id="MCJ0973965.1"/>
    </source>
</evidence>
<keyword evidence="2" id="KW-1185">Reference proteome</keyword>
<dbReference type="RefSeq" id="WP_243606051.1">
    <property type="nucleotide sequence ID" value="NZ_JALGRD010000005.1"/>
</dbReference>
<proteinExistence type="predicted"/>
<protein>
    <submittedName>
        <fullName evidence="1">Acyl-CoA dehydrogenase family protein</fullName>
    </submittedName>
</protein>
<dbReference type="GO" id="GO:0016627">
    <property type="term" value="F:oxidoreductase activity, acting on the CH-CH group of donors"/>
    <property type="evidence" value="ECO:0007669"/>
    <property type="project" value="InterPro"/>
</dbReference>
<evidence type="ECO:0000313" key="2">
    <source>
        <dbReference type="Proteomes" id="UP001139682"/>
    </source>
</evidence>
<dbReference type="AlphaFoldDB" id="A0A9X1W407"/>
<reference evidence="1" key="1">
    <citation type="submission" date="2022-03" db="EMBL/GenBank/DDBJ databases">
        <title>Pseudomonas marianensis sp. nov., a marine bacterium isolated from deep-sea sediments of the Mariana Trench.</title>
        <authorList>
            <person name="Wei Y."/>
        </authorList>
    </citation>
    <scope>NUCLEOTIDE SEQUENCE</scope>
    <source>
        <strain evidence="1">PS1</strain>
    </source>
</reference>
<dbReference type="InterPro" id="IPR046373">
    <property type="entry name" value="Acyl-CoA_Oxase/DH_mid-dom_sf"/>
</dbReference>
<dbReference type="Gene3D" id="2.40.110.10">
    <property type="entry name" value="Butyryl-CoA Dehydrogenase, subunit A, domain 2"/>
    <property type="match status" value="1"/>
</dbReference>
<sequence length="297" mass="31857">MDWSWFLAPVERLPEPAELDGWFAQVQARCTGCDTLTSAMRGGRLAATPGLAFLAGYQAALRRLWPSAPPGLGALCATEQRSLRPADMQTRFTEGGISGAKDYVTAGPAAGWLLVAARDEAPGHSPRLSLYLVETGAAGVTLEPVAPLPLVPDIPHARLRLDHAPAKVLEGDGWDDFIKPFRTLEDLHVLAALVSWLHGLALECRWPQDLQLRLLGLLPAAAEVATLSPSAPATHLLLAGIQAQFEALQPSLDAALASGPPHWARLWQRDRRILDLARAAQARRLAQAVAAFGAPED</sequence>
<dbReference type="SUPFAM" id="SSF56645">
    <property type="entry name" value="Acyl-CoA dehydrogenase NM domain-like"/>
    <property type="match status" value="1"/>
</dbReference>
<dbReference type="Proteomes" id="UP001139682">
    <property type="component" value="Unassembled WGS sequence"/>
</dbReference>
<name>A0A9X1W407_9GAMM</name>
<dbReference type="EMBL" id="JALGRD010000005">
    <property type="protein sequence ID" value="MCJ0973965.1"/>
    <property type="molecule type" value="Genomic_DNA"/>
</dbReference>
<gene>
    <name evidence="1" type="ORF">MST27_11355</name>
</gene>
<dbReference type="InterPro" id="IPR009100">
    <property type="entry name" value="AcylCoA_DH/oxidase_NM_dom_sf"/>
</dbReference>
<accession>A0A9X1W407</accession>
<comment type="caution">
    <text evidence="1">The sequence shown here is derived from an EMBL/GenBank/DDBJ whole genome shotgun (WGS) entry which is preliminary data.</text>
</comment>
<organism evidence="1 2">
    <name type="scientific">Stutzerimonas marianensis</name>
    <dbReference type="NCBI Taxonomy" id="2929513"/>
    <lineage>
        <taxon>Bacteria</taxon>
        <taxon>Pseudomonadati</taxon>
        <taxon>Pseudomonadota</taxon>
        <taxon>Gammaproteobacteria</taxon>
        <taxon>Pseudomonadales</taxon>
        <taxon>Pseudomonadaceae</taxon>
        <taxon>Stutzerimonas</taxon>
    </lineage>
</organism>